<keyword evidence="2" id="KW-1185">Reference proteome</keyword>
<reference evidence="1 2" key="1">
    <citation type="submission" date="2018-05" db="EMBL/GenBank/DDBJ databases">
        <title>genome sequencing of Nitrosopumilus sp. NM25.</title>
        <authorList>
            <person name="Mori K."/>
            <person name="Nakagawa T."/>
        </authorList>
    </citation>
    <scope>NUCLEOTIDE SEQUENCE [LARGE SCALE GENOMIC DNA]</scope>
    <source>
        <strain evidence="1 2">NM25</strain>
    </source>
</reference>
<comment type="caution">
    <text evidence="1">The sequence shown here is derived from an EMBL/GenBank/DDBJ whole genome shotgun (WGS) entry which is preliminary data.</text>
</comment>
<evidence type="ECO:0000313" key="2">
    <source>
        <dbReference type="Proteomes" id="UP000245829"/>
    </source>
</evidence>
<dbReference type="GeneID" id="76208677"/>
<name>A0A2S2KRC6_9ARCH</name>
<sequence>MKTRLLIIIGILGTFSLINHHLAYADELQPLPSDFRDLTEHEIDIRLLYDVEDIYPIPSAPLKQLSAGVSLNNIQCKPNLHLIIKYNDTPACVKSKTAQKLTDKQSWSPSEKLWKKLENQIYSITDESFCPKRCINIESVETMQQANENTSLRINLPSYIPKNYEFFKYYPNENALNIQISSNPLTENTTWGDFYLMDHGILLTYIDYPVTSDGRTQTAYWAKTQDAQNISRQDNEPIFVKERNVTFDEDLGILFLGSPSEAQFNLNDDISIIITGYVPQEEIIKIARSFFGIDK</sequence>
<protein>
    <submittedName>
        <fullName evidence="1">Uncharacterized protein</fullName>
    </submittedName>
</protein>
<organism evidence="1 2">
    <name type="scientific">Nitrosopumilus zosterae</name>
    <dbReference type="NCBI Taxonomy" id="718286"/>
    <lineage>
        <taxon>Archaea</taxon>
        <taxon>Nitrososphaerota</taxon>
        <taxon>Nitrososphaeria</taxon>
        <taxon>Nitrosopumilales</taxon>
        <taxon>Nitrosopumilaceae</taxon>
        <taxon>Nitrosopumilus</taxon>
    </lineage>
</organism>
<proteinExistence type="predicted"/>
<accession>A0A2S2KRC6</accession>
<dbReference type="RefSeq" id="WP_146195991.1">
    <property type="nucleotide sequence ID" value="NZ_AP026695.1"/>
</dbReference>
<gene>
    <name evidence="1" type="ORF">NZNM25_09900</name>
</gene>
<evidence type="ECO:0000313" key="1">
    <source>
        <dbReference type="EMBL" id="GBH34199.1"/>
    </source>
</evidence>
<dbReference type="Proteomes" id="UP000245829">
    <property type="component" value="Unassembled WGS sequence"/>
</dbReference>
<dbReference type="AlphaFoldDB" id="A0A2S2KRC6"/>
<dbReference type="EMBL" id="BGKI01000004">
    <property type="protein sequence ID" value="GBH34199.1"/>
    <property type="molecule type" value="Genomic_DNA"/>
</dbReference>